<protein>
    <submittedName>
        <fullName evidence="2">Uncharacterized protein</fullName>
    </submittedName>
</protein>
<gene>
    <name evidence="2" type="ORF">EFL95_16360</name>
</gene>
<organism evidence="2 3">
    <name type="scientific">Nocardioides marmorisolisilvae</name>
    <dbReference type="NCBI Taxonomy" id="1542737"/>
    <lineage>
        <taxon>Bacteria</taxon>
        <taxon>Bacillati</taxon>
        <taxon>Actinomycetota</taxon>
        <taxon>Actinomycetes</taxon>
        <taxon>Propionibacteriales</taxon>
        <taxon>Nocardioidaceae</taxon>
        <taxon>Nocardioides</taxon>
    </lineage>
</organism>
<dbReference type="Proteomes" id="UP000277094">
    <property type="component" value="Unassembled WGS sequence"/>
</dbReference>
<name>A0A3N0DQ20_9ACTN</name>
<feature type="chain" id="PRO_5038580717" evidence="1">
    <location>
        <begin position="24"/>
        <end position="161"/>
    </location>
</feature>
<dbReference type="EMBL" id="RJSG01000003">
    <property type="protein sequence ID" value="RNL77581.1"/>
    <property type="molecule type" value="Genomic_DNA"/>
</dbReference>
<evidence type="ECO:0000313" key="2">
    <source>
        <dbReference type="EMBL" id="RNL77581.1"/>
    </source>
</evidence>
<dbReference type="RefSeq" id="WP_123235167.1">
    <property type="nucleotide sequence ID" value="NZ_RJSG01000003.1"/>
</dbReference>
<sequence>MNTTRVSLIIAAILALGSAAACGSDSGSDSEPTASHGVQLPTVSQAVFAERGNEVCRSSSAAIGDKFRAMSTPPKPAELTAAYDNMLKESYKVVGEMLEIGAPKGKERELLDLLVEQYKITADVEKHGQEPFFANEDSDPWAGVTTKFANDFGLTDCHHDG</sequence>
<evidence type="ECO:0000313" key="3">
    <source>
        <dbReference type="Proteomes" id="UP000277094"/>
    </source>
</evidence>
<comment type="caution">
    <text evidence="2">The sequence shown here is derived from an EMBL/GenBank/DDBJ whole genome shotgun (WGS) entry which is preliminary data.</text>
</comment>
<proteinExistence type="predicted"/>
<reference evidence="2 3" key="1">
    <citation type="submission" date="2018-11" db="EMBL/GenBank/DDBJ databases">
        <authorList>
            <person name="Li F."/>
        </authorList>
    </citation>
    <scope>NUCLEOTIDE SEQUENCE [LARGE SCALE GENOMIC DNA]</scope>
    <source>
        <strain evidence="2 3">KIS18-7</strain>
    </source>
</reference>
<keyword evidence="3" id="KW-1185">Reference proteome</keyword>
<feature type="signal peptide" evidence="1">
    <location>
        <begin position="1"/>
        <end position="23"/>
    </location>
</feature>
<dbReference type="AlphaFoldDB" id="A0A3N0DQ20"/>
<keyword evidence="1" id="KW-0732">Signal</keyword>
<dbReference type="PROSITE" id="PS51257">
    <property type="entry name" value="PROKAR_LIPOPROTEIN"/>
    <property type="match status" value="1"/>
</dbReference>
<evidence type="ECO:0000256" key="1">
    <source>
        <dbReference type="SAM" id="SignalP"/>
    </source>
</evidence>
<accession>A0A3N0DQ20</accession>